<sequence>MKDMIKVEKLTKKYGSHTAVDEINLSVKRGTVFGLLGANGAGKTTTIECILGTKKADHGTVSIMGMDPHKQRKKIFQKVGVQFQEAAYQDKITVSELCEFTASLYKSTTDFMELLSEFGISDKLKSPVKELSGGQRQRLFIVLALIPKPEVVFLDELTTGLDARSRRDVWKILADLKEMGLTIFLTSHFMDEVEVLCDQICILKRGKIVFYGTVAEAIRQSPYEKFEDVYLWFTDEEGQNDENL</sequence>
<dbReference type="PANTHER" id="PTHR42711:SF5">
    <property type="entry name" value="ABC TRANSPORTER ATP-BINDING PROTEIN NATA"/>
    <property type="match status" value="1"/>
</dbReference>
<reference evidence="6 7" key="1">
    <citation type="submission" date="2018-08" db="EMBL/GenBank/DDBJ databases">
        <title>A genome reference for cultivated species of the human gut microbiota.</title>
        <authorList>
            <person name="Zou Y."/>
            <person name="Xue W."/>
            <person name="Luo G."/>
        </authorList>
    </citation>
    <scope>NUCLEOTIDE SEQUENCE [LARGE SCALE GENOMIC DNA]</scope>
    <source>
        <strain evidence="6 7">AM07-24</strain>
    </source>
</reference>
<dbReference type="SUPFAM" id="SSF52540">
    <property type="entry name" value="P-loop containing nucleoside triphosphate hydrolases"/>
    <property type="match status" value="1"/>
</dbReference>
<dbReference type="OrthoDB" id="9804819at2"/>
<evidence type="ECO:0000313" key="6">
    <source>
        <dbReference type="EMBL" id="RHJ88228.1"/>
    </source>
</evidence>
<evidence type="ECO:0000259" key="5">
    <source>
        <dbReference type="PROSITE" id="PS50893"/>
    </source>
</evidence>
<dbReference type="PROSITE" id="PS50893">
    <property type="entry name" value="ABC_TRANSPORTER_2"/>
    <property type="match status" value="1"/>
</dbReference>
<dbReference type="Proteomes" id="UP000284841">
    <property type="component" value="Unassembled WGS sequence"/>
</dbReference>
<dbReference type="CDD" id="cd03230">
    <property type="entry name" value="ABC_DR_subfamily_A"/>
    <property type="match status" value="1"/>
</dbReference>
<dbReference type="PROSITE" id="PS00211">
    <property type="entry name" value="ABC_TRANSPORTER_1"/>
    <property type="match status" value="1"/>
</dbReference>
<keyword evidence="7" id="KW-1185">Reference proteome</keyword>
<proteinExistence type="inferred from homology"/>
<dbReference type="InterPro" id="IPR003439">
    <property type="entry name" value="ABC_transporter-like_ATP-bd"/>
</dbReference>
<keyword evidence="4 6" id="KW-0067">ATP-binding</keyword>
<keyword evidence="2" id="KW-0813">Transport</keyword>
<evidence type="ECO:0000256" key="2">
    <source>
        <dbReference type="ARBA" id="ARBA00022448"/>
    </source>
</evidence>
<gene>
    <name evidence="6" type="ORF">DW099_07380</name>
</gene>
<feature type="domain" description="ABC transporter" evidence="5">
    <location>
        <begin position="5"/>
        <end position="230"/>
    </location>
</feature>
<dbReference type="Gene3D" id="3.40.50.300">
    <property type="entry name" value="P-loop containing nucleotide triphosphate hydrolases"/>
    <property type="match status" value="1"/>
</dbReference>
<dbReference type="SMART" id="SM00382">
    <property type="entry name" value="AAA"/>
    <property type="match status" value="1"/>
</dbReference>
<dbReference type="GO" id="GO:0005524">
    <property type="term" value="F:ATP binding"/>
    <property type="evidence" value="ECO:0007669"/>
    <property type="project" value="UniProtKB-KW"/>
</dbReference>
<dbReference type="AlphaFoldDB" id="A0A415E3N2"/>
<dbReference type="GeneID" id="83006101"/>
<dbReference type="PANTHER" id="PTHR42711">
    <property type="entry name" value="ABC TRANSPORTER ATP-BINDING PROTEIN"/>
    <property type="match status" value="1"/>
</dbReference>
<accession>A0A415E3N2</accession>
<keyword evidence="3" id="KW-0547">Nucleotide-binding</keyword>
<dbReference type="STRING" id="1776384.GCA_900086585_03813"/>
<dbReference type="InterPro" id="IPR003593">
    <property type="entry name" value="AAA+_ATPase"/>
</dbReference>
<evidence type="ECO:0000256" key="1">
    <source>
        <dbReference type="ARBA" id="ARBA00005417"/>
    </source>
</evidence>
<evidence type="ECO:0000256" key="4">
    <source>
        <dbReference type="ARBA" id="ARBA00022840"/>
    </source>
</evidence>
<organism evidence="6 7">
    <name type="scientific">Emergencia timonensis</name>
    <dbReference type="NCBI Taxonomy" id="1776384"/>
    <lineage>
        <taxon>Bacteria</taxon>
        <taxon>Bacillati</taxon>
        <taxon>Bacillota</taxon>
        <taxon>Clostridia</taxon>
        <taxon>Peptostreptococcales</taxon>
        <taxon>Anaerovoracaceae</taxon>
        <taxon>Emergencia</taxon>
    </lineage>
</organism>
<evidence type="ECO:0000256" key="3">
    <source>
        <dbReference type="ARBA" id="ARBA00022741"/>
    </source>
</evidence>
<dbReference type="InterPro" id="IPR017871">
    <property type="entry name" value="ABC_transporter-like_CS"/>
</dbReference>
<evidence type="ECO:0000313" key="7">
    <source>
        <dbReference type="Proteomes" id="UP000284841"/>
    </source>
</evidence>
<dbReference type="InterPro" id="IPR027417">
    <property type="entry name" value="P-loop_NTPase"/>
</dbReference>
<dbReference type="Pfam" id="PF00005">
    <property type="entry name" value="ABC_tran"/>
    <property type="match status" value="1"/>
</dbReference>
<dbReference type="EMBL" id="QRMS01000002">
    <property type="protein sequence ID" value="RHJ88228.1"/>
    <property type="molecule type" value="Genomic_DNA"/>
</dbReference>
<dbReference type="InterPro" id="IPR050763">
    <property type="entry name" value="ABC_transporter_ATP-binding"/>
</dbReference>
<comment type="similarity">
    <text evidence="1">Belongs to the ABC transporter superfamily.</text>
</comment>
<name>A0A415E3N2_9FIRM</name>
<dbReference type="RefSeq" id="WP_067541883.1">
    <property type="nucleotide sequence ID" value="NZ_AP025567.1"/>
</dbReference>
<protein>
    <submittedName>
        <fullName evidence="6">ABC transporter ATP-binding protein</fullName>
    </submittedName>
</protein>
<dbReference type="GO" id="GO:0016887">
    <property type="term" value="F:ATP hydrolysis activity"/>
    <property type="evidence" value="ECO:0007669"/>
    <property type="project" value="InterPro"/>
</dbReference>
<comment type="caution">
    <text evidence="6">The sequence shown here is derived from an EMBL/GenBank/DDBJ whole genome shotgun (WGS) entry which is preliminary data.</text>
</comment>